<dbReference type="SMART" id="SM00248">
    <property type="entry name" value="ANK"/>
    <property type="match status" value="3"/>
</dbReference>
<feature type="repeat" description="ANK" evidence="3">
    <location>
        <begin position="171"/>
        <end position="199"/>
    </location>
</feature>
<keyword evidence="5" id="KW-1185">Reference proteome</keyword>
<protein>
    <submittedName>
        <fullName evidence="4">Uncharacterized protein</fullName>
    </submittedName>
</protein>
<dbReference type="EMBL" id="CADCXV010000335">
    <property type="protein sequence ID" value="CAB0029584.1"/>
    <property type="molecule type" value="Genomic_DNA"/>
</dbReference>
<reference evidence="4 5" key="1">
    <citation type="submission" date="2020-02" db="EMBL/GenBank/DDBJ databases">
        <authorList>
            <person name="Ferguson B K."/>
        </authorList>
    </citation>
    <scope>NUCLEOTIDE SEQUENCE [LARGE SCALE GENOMIC DNA]</scope>
</reference>
<accession>A0A6H5HXT7</accession>
<feature type="repeat" description="ANK" evidence="3">
    <location>
        <begin position="21"/>
        <end position="53"/>
    </location>
</feature>
<name>A0A6H5HXT7_9HYME</name>
<keyword evidence="1" id="KW-0677">Repeat</keyword>
<dbReference type="InterPro" id="IPR036770">
    <property type="entry name" value="Ankyrin_rpt-contain_sf"/>
</dbReference>
<keyword evidence="2 3" id="KW-0040">ANK repeat</keyword>
<evidence type="ECO:0000256" key="3">
    <source>
        <dbReference type="PROSITE-ProRule" id="PRU00023"/>
    </source>
</evidence>
<dbReference type="PROSITE" id="PS50297">
    <property type="entry name" value="ANK_REP_REGION"/>
    <property type="match status" value="3"/>
</dbReference>
<proteinExistence type="predicted"/>
<dbReference type="PANTHER" id="PTHR24171">
    <property type="entry name" value="ANKYRIN REPEAT DOMAIN-CONTAINING PROTEIN 39-RELATED"/>
    <property type="match status" value="1"/>
</dbReference>
<evidence type="ECO:0000256" key="1">
    <source>
        <dbReference type="ARBA" id="ARBA00022737"/>
    </source>
</evidence>
<sequence length="663" mass="76351">MYFSINDEKHQFVQVDVQDKFGKTPLHWALVWLNRRAVELLLRRGAAPNLANTDGETYLHEICKTKIYAGIMDLFFKLIDENQQTVPIDAQDHFGNTPLHLALKHCNDTAVESLLRRGVIRIRPIGMDRLLCMHIICRTKWYSDNVALVKSILRISDEMGQSMLINARDKLGRTPLQWAVMHACPNMVNLFLDQGADLSSFVFPTTSDFEEACTGLHIERFNFKLIKVSGILCIVENLEKRGYELDRSDAISLMKVLALYAPHSNAYVLLRVHLYALICIIHAYVRIHTRGCSARPTLTALRSLLLYTHIYIRTLYPNDVPLPLQYVLHASCGNRLRQTKCCVYDDYDDDDEDDDVNDGRLVTYTHSIHTVSTGTLTFCFRFDDRFLYARCYIQDKHRCAELYSDWQEVFNTFNFVFRFQWTLIRQTKCKGSWRKLKTKKVFQFGIKELYLTEVNFQSHVQWCITQPVLNVDLHRLLHVVADLKEYLYKVGVAFLRANDMQRCRFICIGPVRIGAVSQQQLGYLDMVVIHGQVQRRIPRFCPDAIGILPELEIFQNGVDAASHAGHVKVRKTRLVSVIHVQAAKYLKKPTAGKVRKCLYKEMEIDASKSRNNFGVPTRNAFYVASHVVQRCGATQQWLAVFVNFGLVSVAGLDHEVDDRNFSD</sequence>
<evidence type="ECO:0000313" key="4">
    <source>
        <dbReference type="EMBL" id="CAB0029584.1"/>
    </source>
</evidence>
<dbReference type="InterPro" id="IPR002110">
    <property type="entry name" value="Ankyrin_rpt"/>
</dbReference>
<dbReference type="Pfam" id="PF12796">
    <property type="entry name" value="Ank_2"/>
    <property type="match status" value="1"/>
</dbReference>
<dbReference type="SUPFAM" id="SSF48403">
    <property type="entry name" value="Ankyrin repeat"/>
    <property type="match status" value="1"/>
</dbReference>
<dbReference type="AlphaFoldDB" id="A0A6H5HXT7"/>
<organism evidence="4 5">
    <name type="scientific">Trichogramma brassicae</name>
    <dbReference type="NCBI Taxonomy" id="86971"/>
    <lineage>
        <taxon>Eukaryota</taxon>
        <taxon>Metazoa</taxon>
        <taxon>Ecdysozoa</taxon>
        <taxon>Arthropoda</taxon>
        <taxon>Hexapoda</taxon>
        <taxon>Insecta</taxon>
        <taxon>Pterygota</taxon>
        <taxon>Neoptera</taxon>
        <taxon>Endopterygota</taxon>
        <taxon>Hymenoptera</taxon>
        <taxon>Apocrita</taxon>
        <taxon>Proctotrupomorpha</taxon>
        <taxon>Chalcidoidea</taxon>
        <taxon>Trichogrammatidae</taxon>
        <taxon>Trichogramma</taxon>
    </lineage>
</organism>
<dbReference type="Proteomes" id="UP000479190">
    <property type="component" value="Unassembled WGS sequence"/>
</dbReference>
<evidence type="ECO:0000313" key="5">
    <source>
        <dbReference type="Proteomes" id="UP000479190"/>
    </source>
</evidence>
<feature type="repeat" description="ANK" evidence="3">
    <location>
        <begin position="94"/>
        <end position="119"/>
    </location>
</feature>
<dbReference type="OrthoDB" id="539213at2759"/>
<dbReference type="Pfam" id="PF00023">
    <property type="entry name" value="Ank"/>
    <property type="match status" value="1"/>
</dbReference>
<dbReference type="Gene3D" id="1.25.40.20">
    <property type="entry name" value="Ankyrin repeat-containing domain"/>
    <property type="match status" value="1"/>
</dbReference>
<dbReference type="PROSITE" id="PS50088">
    <property type="entry name" value="ANK_REPEAT"/>
    <property type="match status" value="3"/>
</dbReference>
<evidence type="ECO:0000256" key="2">
    <source>
        <dbReference type="ARBA" id="ARBA00023043"/>
    </source>
</evidence>
<gene>
    <name evidence="4" type="ORF">TBRA_LOCUS1613</name>
</gene>